<dbReference type="OrthoDB" id="20839at2759"/>
<gene>
    <name evidence="8" type="primary">LOC123060418</name>
</gene>
<protein>
    <recommendedName>
        <fullName evidence="10">PHD-type domain-containing protein</fullName>
    </recommendedName>
</protein>
<dbReference type="GO" id="GO:0006357">
    <property type="term" value="P:regulation of transcription by RNA polymerase II"/>
    <property type="evidence" value="ECO:0000318"/>
    <property type="project" value="GO_Central"/>
</dbReference>
<dbReference type="PROSITE" id="PS01359">
    <property type="entry name" value="ZF_PHD_1"/>
    <property type="match status" value="1"/>
</dbReference>
<reference evidence="8" key="1">
    <citation type="submission" date="2018-08" db="EMBL/GenBank/DDBJ databases">
        <authorList>
            <person name="Rossello M."/>
        </authorList>
    </citation>
    <scope>NUCLEOTIDE SEQUENCE [LARGE SCALE GENOMIC DNA]</scope>
    <source>
        <strain evidence="8">cv. Chinese Spring</strain>
    </source>
</reference>
<evidence type="ECO:0000256" key="3">
    <source>
        <dbReference type="ARBA" id="ARBA00022833"/>
    </source>
</evidence>
<dbReference type="InterPro" id="IPR019787">
    <property type="entry name" value="Znf_PHD-finger"/>
</dbReference>
<feature type="region of interest" description="Disordered" evidence="5">
    <location>
        <begin position="184"/>
        <end position="208"/>
    </location>
</feature>
<dbReference type="Gramene" id="TraesJAG3A03G01352510.1">
    <property type="protein sequence ID" value="TraesJAG3A03G01352510.1"/>
    <property type="gene ID" value="TraesJAG3A03G01352510"/>
</dbReference>
<dbReference type="InterPro" id="IPR011011">
    <property type="entry name" value="Znf_FYVE_PHD"/>
</dbReference>
<evidence type="ECO:0000256" key="5">
    <source>
        <dbReference type="SAM" id="MobiDB-lite"/>
    </source>
</evidence>
<feature type="domain" description="PHD-type" evidence="6">
    <location>
        <begin position="681"/>
        <end position="734"/>
    </location>
</feature>
<dbReference type="SUPFAM" id="SSF57903">
    <property type="entry name" value="FYVE/PHD zinc finger"/>
    <property type="match status" value="1"/>
</dbReference>
<evidence type="ECO:0000256" key="1">
    <source>
        <dbReference type="ARBA" id="ARBA00022723"/>
    </source>
</evidence>
<dbReference type="InterPro" id="IPR001965">
    <property type="entry name" value="Znf_PHD"/>
</dbReference>
<dbReference type="InterPro" id="IPR013083">
    <property type="entry name" value="Znf_RING/FYVE/PHD"/>
</dbReference>
<dbReference type="STRING" id="4565.A0A3B6EC61"/>
<dbReference type="Gramene" id="TraesLAC3A03G01286990.1">
    <property type="protein sequence ID" value="TraesLAC3A03G01286990.1"/>
    <property type="gene ID" value="TraesLAC3A03G01286990"/>
</dbReference>
<evidence type="ECO:0000256" key="4">
    <source>
        <dbReference type="PROSITE-ProRule" id="PRU00146"/>
    </source>
</evidence>
<dbReference type="PANTHER" id="PTHR13793:SF148">
    <property type="entry name" value="RING_FYVE_PHD ZINC FINGER SUPERFAMILY PROTEIN"/>
    <property type="match status" value="1"/>
</dbReference>
<sequence>MDETTNFRANRMRFRGRIRNFKPKIPETPSRSLSIPAIFLPPPPPQIRFPKSPRLSRFQSRKFSPPPGSFKRFFPPRSNHSAPPREITKPISDQSNLAAPSMEIAGDAVASGGRSIRDLPPLKRFKFVGSNPGSAPCLPLPAKKRGLPPLPEVAPAPACLPAKKRAYAPPLDAVSPACLPAKKRVHVRPPPPEGNAPPPSVSSKKPPLVPVKKLVEVPPLHERVVNAIPSVPAKKRVQAPSPPEYAAAPPPVSVKNQVQMPPRPGSVVAATPAVPAKKRVQAPSPLEHAAPAPAVPVKKRVHAPSPLGYAAAPVAVPAKQRVLVPSCPEGVAAAPSVQANKRVPWQSPPEDASALAPVCLPANKRVMSQFIPPSSSPSMKSDGARVGAVKEVCPQGFVESGAATYPKVANGAEASKMINKPDEVKDQVFQKSRRTNTAKRASDLHCKKLSDVISGMQSEVQAEELKKFEQASDLHCKKLSEVVASMQSEVHAAEPKKFEQTSDLHCKKLPDAVTGTQSEVQAEDLKKFEQTLSDVVGSMQSEVQAEDLKKFEQTSDLRCKKPSDAVNDTQSEVQAEALKKFEQTSDLHCKKLSNVENGEQSEAQAEVLEKFEQTTYLHCKKPPNVVDDEQCQVQAEALKKFDRAIDPEMAAPASEKEHMKEDEEVATERKQDALAEEEEDGILCAVCRSTDGDPSDPIVFCDGCDLMVHATCYGNPLAQSIPDGDWFCSLCSAGAAGKKGKPARPPCRLCPARGGAMKRTTDGAWAHIACALLVPEVFFRDPDGREAIDCSLVPGRRFTRRCYICESSRGCALECSQPRCDLGFHVSCGLSGGLCIEYREEKGGGVVAGFCREHTKLWEKQQLTGKYKIVSRGQQ</sequence>
<dbReference type="SMR" id="A0A3B6EC61"/>
<dbReference type="PANTHER" id="PTHR13793">
    <property type="entry name" value="PHD FINGER PROTEINS"/>
    <property type="match status" value="1"/>
</dbReference>
<dbReference type="Gramene" id="TraesCS3A03G0247700.1">
    <property type="protein sequence ID" value="TraesCS3A03G0247700.1.CDS"/>
    <property type="gene ID" value="TraesCS3A03G0247700"/>
</dbReference>
<dbReference type="CDD" id="cd15571">
    <property type="entry name" value="ePHD"/>
    <property type="match status" value="1"/>
</dbReference>
<dbReference type="PROSITE" id="PS51805">
    <property type="entry name" value="EPHD"/>
    <property type="match status" value="1"/>
</dbReference>
<dbReference type="OMA" id="ACKVDIV"/>
<dbReference type="Gramene" id="TraesCS3A02G113700.1">
    <property type="protein sequence ID" value="TraesCS3A02G113700.1"/>
    <property type="gene ID" value="TraesCS3A02G113700"/>
</dbReference>
<accession>A0A3B6EC61</accession>
<evidence type="ECO:0000313" key="8">
    <source>
        <dbReference type="EnsemblPlants" id="TraesCS3A02G113700.1"/>
    </source>
</evidence>
<feature type="domain" description="PHD-type" evidence="7">
    <location>
        <begin position="744"/>
        <end position="855"/>
    </location>
</feature>
<dbReference type="Gramene" id="TraesWEE_scaffold_050236_01G000200.1">
    <property type="protein sequence ID" value="TraesWEE_scaffold_050236_01G000200.1"/>
    <property type="gene ID" value="TraesWEE_scaffold_050236_01G000200"/>
</dbReference>
<organism evidence="8">
    <name type="scientific">Triticum aestivum</name>
    <name type="common">Wheat</name>
    <dbReference type="NCBI Taxonomy" id="4565"/>
    <lineage>
        <taxon>Eukaryota</taxon>
        <taxon>Viridiplantae</taxon>
        <taxon>Streptophyta</taxon>
        <taxon>Embryophyta</taxon>
        <taxon>Tracheophyta</taxon>
        <taxon>Spermatophyta</taxon>
        <taxon>Magnoliopsida</taxon>
        <taxon>Liliopsida</taxon>
        <taxon>Poales</taxon>
        <taxon>Poaceae</taxon>
        <taxon>BOP clade</taxon>
        <taxon>Pooideae</taxon>
        <taxon>Triticodae</taxon>
        <taxon>Triticeae</taxon>
        <taxon>Triticinae</taxon>
        <taxon>Triticum</taxon>
    </lineage>
</organism>
<dbReference type="AlphaFoldDB" id="A0A3B6EC61"/>
<evidence type="ECO:0000313" key="9">
    <source>
        <dbReference type="Proteomes" id="UP000019116"/>
    </source>
</evidence>
<feature type="compositionally biased region" description="Pro residues" evidence="5">
    <location>
        <begin position="240"/>
        <end position="252"/>
    </location>
</feature>
<dbReference type="Proteomes" id="UP000019116">
    <property type="component" value="Chromosome 3A"/>
</dbReference>
<dbReference type="PROSITE" id="PS50016">
    <property type="entry name" value="ZF_PHD_2"/>
    <property type="match status" value="1"/>
</dbReference>
<feature type="compositionally biased region" description="Pro residues" evidence="5">
    <location>
        <begin position="188"/>
        <end position="200"/>
    </location>
</feature>
<feature type="region of interest" description="Disordered" evidence="5">
    <location>
        <begin position="23"/>
        <end position="86"/>
    </location>
</feature>
<dbReference type="Gramene" id="TraesSYM3A03G01364420.1">
    <property type="protein sequence ID" value="TraesSYM3A03G01364420.1"/>
    <property type="gene ID" value="TraesSYM3A03G01364420"/>
</dbReference>
<evidence type="ECO:0008006" key="10">
    <source>
        <dbReference type="Google" id="ProtNLM"/>
    </source>
</evidence>
<reference evidence="8" key="2">
    <citation type="submission" date="2018-10" db="UniProtKB">
        <authorList>
            <consortium name="EnsemblPlants"/>
        </authorList>
    </citation>
    <scope>IDENTIFICATION</scope>
</reference>
<dbReference type="GeneID" id="123060418"/>
<dbReference type="InterPro" id="IPR019786">
    <property type="entry name" value="Zinc_finger_PHD-type_CS"/>
</dbReference>
<dbReference type="Gramene" id="TraesCAD_scaffold_129438_01G000100.1">
    <property type="protein sequence ID" value="TraesCAD_scaffold_129438_01G000100.1"/>
    <property type="gene ID" value="TraesCAD_scaffold_129438_01G000100"/>
</dbReference>
<dbReference type="EnsemblPlants" id="TraesCS3A02G113700.1">
    <property type="protein sequence ID" value="TraesCS3A02G113700.1"/>
    <property type="gene ID" value="TraesCS3A02G113700"/>
</dbReference>
<feature type="region of interest" description="Disordered" evidence="5">
    <location>
        <begin position="232"/>
        <end position="269"/>
    </location>
</feature>
<name>A0A3B6EC61_WHEAT</name>
<proteinExistence type="predicted"/>
<dbReference type="PaxDb" id="4565-Traes_3AS_CD5921792.1"/>
<keyword evidence="3" id="KW-0862">Zinc</keyword>
<dbReference type="Gramene" id="TraesROB_scaffold_061333_01G000100.1">
    <property type="protein sequence ID" value="TraesROB_scaffold_061333_01G000100.1"/>
    <property type="gene ID" value="TraesROB_scaffold_061333_01G000100"/>
</dbReference>
<dbReference type="Gene3D" id="3.30.40.10">
    <property type="entry name" value="Zinc/RING finger domain, C3HC4 (zinc finger)"/>
    <property type="match status" value="2"/>
</dbReference>
<keyword evidence="9" id="KW-1185">Reference proteome</keyword>
<dbReference type="CDD" id="cd15492">
    <property type="entry name" value="PHD_BRPF_JADE_like"/>
    <property type="match status" value="1"/>
</dbReference>
<dbReference type="Gramene" id="TraesNOR3A03G01363410.1">
    <property type="protein sequence ID" value="TraesNOR3A03G01363410.1"/>
    <property type="gene ID" value="TraesNOR3A03G01363410"/>
</dbReference>
<dbReference type="RefSeq" id="XP_044339066.1">
    <property type="nucleotide sequence ID" value="XM_044483131.1"/>
</dbReference>
<keyword evidence="1" id="KW-0479">Metal-binding</keyword>
<dbReference type="Gramene" id="TraesCLE_scaffold_049578_01G000200.1">
    <property type="protein sequence ID" value="TraesCLE_scaffold_049578_01G000200.1"/>
    <property type="gene ID" value="TraesCLE_scaffold_049578_01G000200"/>
</dbReference>
<dbReference type="SMART" id="SM00249">
    <property type="entry name" value="PHD"/>
    <property type="match status" value="2"/>
</dbReference>
<dbReference type="Pfam" id="PF13832">
    <property type="entry name" value="zf-HC5HC2H_2"/>
    <property type="match status" value="1"/>
</dbReference>
<evidence type="ECO:0000256" key="2">
    <source>
        <dbReference type="ARBA" id="ARBA00022771"/>
    </source>
</evidence>
<keyword evidence="2 4" id="KW-0863">Zinc-finger</keyword>
<evidence type="ECO:0000259" key="7">
    <source>
        <dbReference type="PROSITE" id="PS51805"/>
    </source>
</evidence>
<dbReference type="Pfam" id="PF00628">
    <property type="entry name" value="PHD"/>
    <property type="match status" value="1"/>
</dbReference>
<dbReference type="Gramene" id="TraesMAC3A03G01341290.1">
    <property type="protein sequence ID" value="TraesMAC3A03G01341290.1"/>
    <property type="gene ID" value="TraesMAC3A03G01341290"/>
</dbReference>
<dbReference type="InterPro" id="IPR050701">
    <property type="entry name" value="Histone_Mod_Regulator"/>
</dbReference>
<dbReference type="GO" id="GO:0008270">
    <property type="term" value="F:zinc ion binding"/>
    <property type="evidence" value="ECO:0007669"/>
    <property type="project" value="UniProtKB-KW"/>
</dbReference>
<evidence type="ECO:0000259" key="6">
    <source>
        <dbReference type="PROSITE" id="PS50016"/>
    </source>
</evidence>
<dbReference type="InterPro" id="IPR034732">
    <property type="entry name" value="EPHD"/>
</dbReference>